<sequence>MQRELSESIDCVLCDETSVTPEEHHEHMDEIHDC</sequence>
<name>A0A1G9H9Z9_9EURY</name>
<proteinExistence type="predicted"/>
<dbReference type="Proteomes" id="UP000198882">
    <property type="component" value="Unassembled WGS sequence"/>
</dbReference>
<keyword evidence="2" id="KW-1185">Reference proteome</keyword>
<reference evidence="2" key="1">
    <citation type="submission" date="2016-10" db="EMBL/GenBank/DDBJ databases">
        <authorList>
            <person name="Varghese N."/>
            <person name="Submissions S."/>
        </authorList>
    </citation>
    <scope>NUCLEOTIDE SEQUENCE [LARGE SCALE GENOMIC DNA]</scope>
    <source>
        <strain evidence="2">B4,CECT 8067,JCM 17497</strain>
    </source>
</reference>
<evidence type="ECO:0000313" key="2">
    <source>
        <dbReference type="Proteomes" id="UP000198882"/>
    </source>
</evidence>
<accession>A0A1G9H9Z9</accession>
<dbReference type="AlphaFoldDB" id="A0A1G9H9Z9"/>
<protein>
    <submittedName>
        <fullName evidence="1">Uncharacterized protein</fullName>
    </submittedName>
</protein>
<evidence type="ECO:0000313" key="1">
    <source>
        <dbReference type="EMBL" id="SDL09808.1"/>
    </source>
</evidence>
<gene>
    <name evidence="1" type="ORF">SAMN04515672_0167</name>
</gene>
<dbReference type="EMBL" id="FNFE01000011">
    <property type="protein sequence ID" value="SDL09808.1"/>
    <property type="molecule type" value="Genomic_DNA"/>
</dbReference>
<organism evidence="1 2">
    <name type="scientific">Natronorubrum texcoconense</name>
    <dbReference type="NCBI Taxonomy" id="1095776"/>
    <lineage>
        <taxon>Archaea</taxon>
        <taxon>Methanobacteriati</taxon>
        <taxon>Methanobacteriota</taxon>
        <taxon>Stenosarchaea group</taxon>
        <taxon>Halobacteria</taxon>
        <taxon>Halobacteriales</taxon>
        <taxon>Natrialbaceae</taxon>
        <taxon>Natronorubrum</taxon>
    </lineage>
</organism>